<protein>
    <submittedName>
        <fullName evidence="2">Uncharacterized protein</fullName>
    </submittedName>
</protein>
<sequence length="153" mass="17728">MSLRSLAIIPKWTFIMIITLRVLNPSASSTVTMLWADRQGSFCPSTGCSWYIQHRTVTFSPLAQAVTAEQYLFNATINAYFFISKFWFEISDNAAPIPFIVIMGPSGFVIEQDSLFVDFKRTNTDRTFSHHFRVFELLWRYVSHEAVEAYRHL</sequence>
<gene>
    <name evidence="2" type="ORF">BT96DRAFT_1008951</name>
</gene>
<dbReference type="AlphaFoldDB" id="A0A6A4GDK1"/>
<evidence type="ECO:0000313" key="2">
    <source>
        <dbReference type="EMBL" id="KAE9383629.1"/>
    </source>
</evidence>
<dbReference type="OrthoDB" id="5985073at2759"/>
<dbReference type="Proteomes" id="UP000799118">
    <property type="component" value="Unassembled WGS sequence"/>
</dbReference>
<reference evidence="2" key="1">
    <citation type="journal article" date="2019" name="Environ. Microbiol.">
        <title>Fungal ecological strategies reflected in gene transcription - a case study of two litter decomposers.</title>
        <authorList>
            <person name="Barbi F."/>
            <person name="Kohler A."/>
            <person name="Barry K."/>
            <person name="Baskaran P."/>
            <person name="Daum C."/>
            <person name="Fauchery L."/>
            <person name="Ihrmark K."/>
            <person name="Kuo A."/>
            <person name="LaButti K."/>
            <person name="Lipzen A."/>
            <person name="Morin E."/>
            <person name="Grigoriev I.V."/>
            <person name="Henrissat B."/>
            <person name="Lindahl B."/>
            <person name="Martin F."/>
        </authorList>
    </citation>
    <scope>NUCLEOTIDE SEQUENCE</scope>
    <source>
        <strain evidence="2">JB14</strain>
    </source>
</reference>
<keyword evidence="3" id="KW-1185">Reference proteome</keyword>
<organism evidence="2 3">
    <name type="scientific">Gymnopus androsaceus JB14</name>
    <dbReference type="NCBI Taxonomy" id="1447944"/>
    <lineage>
        <taxon>Eukaryota</taxon>
        <taxon>Fungi</taxon>
        <taxon>Dikarya</taxon>
        <taxon>Basidiomycota</taxon>
        <taxon>Agaricomycotina</taxon>
        <taxon>Agaricomycetes</taxon>
        <taxon>Agaricomycetidae</taxon>
        <taxon>Agaricales</taxon>
        <taxon>Marasmiineae</taxon>
        <taxon>Omphalotaceae</taxon>
        <taxon>Gymnopus</taxon>
    </lineage>
</organism>
<proteinExistence type="predicted"/>
<accession>A0A6A4GDK1</accession>
<evidence type="ECO:0000313" key="3">
    <source>
        <dbReference type="Proteomes" id="UP000799118"/>
    </source>
</evidence>
<feature type="chain" id="PRO_5025655205" evidence="1">
    <location>
        <begin position="29"/>
        <end position="153"/>
    </location>
</feature>
<name>A0A6A4GDK1_9AGAR</name>
<evidence type="ECO:0000256" key="1">
    <source>
        <dbReference type="SAM" id="SignalP"/>
    </source>
</evidence>
<keyword evidence="1" id="KW-0732">Signal</keyword>
<feature type="signal peptide" evidence="1">
    <location>
        <begin position="1"/>
        <end position="28"/>
    </location>
</feature>
<dbReference type="EMBL" id="ML770383">
    <property type="protein sequence ID" value="KAE9383629.1"/>
    <property type="molecule type" value="Genomic_DNA"/>
</dbReference>